<name>A0A2H3CXY8_ARMGA</name>
<dbReference type="Proteomes" id="UP000217790">
    <property type="component" value="Unassembled WGS sequence"/>
</dbReference>
<keyword evidence="3" id="KW-1185">Reference proteome</keyword>
<gene>
    <name evidence="2" type="ORF">ARMGADRAFT_87969</name>
</gene>
<keyword evidence="1" id="KW-1133">Transmembrane helix</keyword>
<evidence type="ECO:0000313" key="2">
    <source>
        <dbReference type="EMBL" id="PBK80146.1"/>
    </source>
</evidence>
<organism evidence="2 3">
    <name type="scientific">Armillaria gallica</name>
    <name type="common">Bulbous honey fungus</name>
    <name type="synonym">Armillaria bulbosa</name>
    <dbReference type="NCBI Taxonomy" id="47427"/>
    <lineage>
        <taxon>Eukaryota</taxon>
        <taxon>Fungi</taxon>
        <taxon>Dikarya</taxon>
        <taxon>Basidiomycota</taxon>
        <taxon>Agaricomycotina</taxon>
        <taxon>Agaricomycetes</taxon>
        <taxon>Agaricomycetidae</taxon>
        <taxon>Agaricales</taxon>
        <taxon>Marasmiineae</taxon>
        <taxon>Physalacriaceae</taxon>
        <taxon>Armillaria</taxon>
    </lineage>
</organism>
<protein>
    <submittedName>
        <fullName evidence="2">Uncharacterized protein</fullName>
    </submittedName>
</protein>
<dbReference type="InParanoid" id="A0A2H3CXY8"/>
<dbReference type="EMBL" id="KZ293752">
    <property type="protein sequence ID" value="PBK80146.1"/>
    <property type="molecule type" value="Genomic_DNA"/>
</dbReference>
<feature type="transmembrane region" description="Helical" evidence="1">
    <location>
        <begin position="41"/>
        <end position="62"/>
    </location>
</feature>
<accession>A0A2H3CXY8</accession>
<evidence type="ECO:0000256" key="1">
    <source>
        <dbReference type="SAM" id="Phobius"/>
    </source>
</evidence>
<dbReference type="AlphaFoldDB" id="A0A2H3CXY8"/>
<dbReference type="OrthoDB" id="10574100at2759"/>
<sequence length="122" mass="13899">MPSEQGVPWLLTRSVLGGFFLLEAQVVMIFFFFFRVTLCGLYFLYASSIINMILLHCFHIALDVVHLIDMWEAGVVGSVSPPTFLRLLPSSPSHGRHDVLQYTPTRVLSQQEDLQRNYRTPG</sequence>
<evidence type="ECO:0000313" key="3">
    <source>
        <dbReference type="Proteomes" id="UP000217790"/>
    </source>
</evidence>
<keyword evidence="1" id="KW-0472">Membrane</keyword>
<reference evidence="3" key="1">
    <citation type="journal article" date="2017" name="Nat. Ecol. Evol.">
        <title>Genome expansion and lineage-specific genetic innovations in the forest pathogenic fungi Armillaria.</title>
        <authorList>
            <person name="Sipos G."/>
            <person name="Prasanna A.N."/>
            <person name="Walter M.C."/>
            <person name="O'Connor E."/>
            <person name="Balint B."/>
            <person name="Krizsan K."/>
            <person name="Kiss B."/>
            <person name="Hess J."/>
            <person name="Varga T."/>
            <person name="Slot J."/>
            <person name="Riley R."/>
            <person name="Boka B."/>
            <person name="Rigling D."/>
            <person name="Barry K."/>
            <person name="Lee J."/>
            <person name="Mihaltcheva S."/>
            <person name="LaButti K."/>
            <person name="Lipzen A."/>
            <person name="Waldron R."/>
            <person name="Moloney N.M."/>
            <person name="Sperisen C."/>
            <person name="Kredics L."/>
            <person name="Vagvoelgyi C."/>
            <person name="Patrignani A."/>
            <person name="Fitzpatrick D."/>
            <person name="Nagy I."/>
            <person name="Doyle S."/>
            <person name="Anderson J.B."/>
            <person name="Grigoriev I.V."/>
            <person name="Gueldener U."/>
            <person name="Muensterkoetter M."/>
            <person name="Nagy L.G."/>
        </authorList>
    </citation>
    <scope>NUCLEOTIDE SEQUENCE [LARGE SCALE GENOMIC DNA]</scope>
    <source>
        <strain evidence="3">Ar21-2</strain>
    </source>
</reference>
<proteinExistence type="predicted"/>
<keyword evidence="1" id="KW-0812">Transmembrane</keyword>
<feature type="transmembrane region" description="Helical" evidence="1">
    <location>
        <begin position="15"/>
        <end position="34"/>
    </location>
</feature>